<protein>
    <submittedName>
        <fullName evidence="1">Uncharacterized protein</fullName>
    </submittedName>
</protein>
<keyword evidence="2" id="KW-1185">Reference proteome</keyword>
<dbReference type="RefSeq" id="WP_116255614.1">
    <property type="nucleotide sequence ID" value="NZ_CP071586.1"/>
</dbReference>
<dbReference type="Proteomes" id="UP000824588">
    <property type="component" value="Chromosome"/>
</dbReference>
<dbReference type="EMBL" id="CP071586">
    <property type="protein sequence ID" value="QYY84599.1"/>
    <property type="molecule type" value="Genomic_DNA"/>
</dbReference>
<proteinExistence type="predicted"/>
<name>A0ABX8YX30_9PSED</name>
<gene>
    <name evidence="1" type="ORF">J0G10_14500</name>
</gene>
<organism evidence="1 2">
    <name type="scientific">Pseudomonas germanica</name>
    <dbReference type="NCBI Taxonomy" id="2815720"/>
    <lineage>
        <taxon>Bacteria</taxon>
        <taxon>Pseudomonadati</taxon>
        <taxon>Pseudomonadota</taxon>
        <taxon>Gammaproteobacteria</taxon>
        <taxon>Pseudomonadales</taxon>
        <taxon>Pseudomonadaceae</taxon>
        <taxon>Pseudomonas</taxon>
    </lineage>
</organism>
<evidence type="ECO:0000313" key="2">
    <source>
        <dbReference type="Proteomes" id="UP000824588"/>
    </source>
</evidence>
<sequence length="71" mass="8490">MEMMLFWVSIRIDTMWGKILGFFLSLFEMWSKLPENTKEKIIDSIVEMFSEVFRQQYKASKNDSGKESEKV</sequence>
<reference evidence="1 2" key="1">
    <citation type="journal article" date="2022" name="Int. J. Syst. Evol. Microbiol.">
        <title>Pseudomonas germanica sp. nov., isolated from Iris germanica rhizomes.</title>
        <authorList>
            <person name="Atanasov K.E."/>
            <person name="Galbis D.M."/>
            <person name="Gallego J."/>
            <person name="Serpico A."/>
            <person name="Bosch M."/>
            <person name="Altabella T."/>
            <person name="Ferrer A."/>
        </authorList>
    </citation>
    <scope>NUCLEOTIDE SEQUENCE [LARGE SCALE GENOMIC DNA]</scope>
    <source>
        <strain evidence="1 2">FIT28</strain>
    </source>
</reference>
<accession>A0ABX8YX30</accession>
<evidence type="ECO:0000313" key="1">
    <source>
        <dbReference type="EMBL" id="QYY84599.1"/>
    </source>
</evidence>